<dbReference type="GO" id="GO:0008909">
    <property type="term" value="F:isochorismate synthase activity"/>
    <property type="evidence" value="ECO:0007669"/>
    <property type="project" value="UniProtKB-EC"/>
</dbReference>
<dbReference type="InterPro" id="IPR005801">
    <property type="entry name" value="ADC_synthase"/>
</dbReference>
<dbReference type="NCBIfam" id="NF005380">
    <property type="entry name" value="PRK06923.1"/>
    <property type="match status" value="1"/>
</dbReference>
<comment type="caution">
    <text evidence="7">The sequence shown here is derived from an EMBL/GenBank/DDBJ whole genome shotgun (WGS) entry which is preliminary data.</text>
</comment>
<evidence type="ECO:0000256" key="3">
    <source>
        <dbReference type="ARBA" id="ARBA00012824"/>
    </source>
</evidence>
<dbReference type="InterPro" id="IPR015890">
    <property type="entry name" value="Chorismate_C"/>
</dbReference>
<protein>
    <recommendedName>
        <fullName evidence="3">isochorismate synthase</fullName>
        <ecNumber evidence="3">5.4.4.2</ecNumber>
    </recommendedName>
    <alternativeName>
        <fullName evidence="5">Isochorismate mutase</fullName>
    </alternativeName>
</protein>
<sequence>MTIDSDPTGLDTLVATDEAARLLQAYEPGSSFFLSSPRGTMLARGAEATVPRTGTRADLPARVAEFLRDAEGFGRGNPMVVGAVPFADSLPAHLVLPDEVIHASPLDVLAPATESEEVDCAVRAVPPPEEYERGVERVLRRIGDGELDKAVLARSLELSTPDPINPSRMLRNLALRDPSGYTFAVDLPRRDADGAGDPSVPGSGFGRTLLGASPELLVSRSGFLVRANPLAGSLPRSDDPTEDRARAQRLLNSDKDRREHSVVIESVAAALRPLCSDLHVPAEPTVTATATMWHLSTEITGTVRDQRTSSLHLATALHPTPAVCGAPVRAAGSAIAEVEPFERGYYTGMVGWCDAAGDGEWVVAIRCGEVEDNSLRLFAGAGIVDGSDPAAELAETSAKFRTALAAMGWQHRI</sequence>
<dbReference type="RefSeq" id="WP_182543709.1">
    <property type="nucleotide sequence ID" value="NZ_JACGWZ010000002.1"/>
</dbReference>
<dbReference type="PANTHER" id="PTHR42839">
    <property type="entry name" value="ISOCHORISMATE SYNTHASE ENTC"/>
    <property type="match status" value="1"/>
</dbReference>
<dbReference type="EC" id="5.4.4.2" evidence="3"/>
<keyword evidence="8" id="KW-1185">Reference proteome</keyword>
<comment type="similarity">
    <text evidence="2">Belongs to the isochorismate synthase family.</text>
</comment>
<accession>A0A839DTR0</accession>
<organism evidence="7 8">
    <name type="scientific">Halosaccharopolyspora lacisalsi</name>
    <dbReference type="NCBI Taxonomy" id="1000566"/>
    <lineage>
        <taxon>Bacteria</taxon>
        <taxon>Bacillati</taxon>
        <taxon>Actinomycetota</taxon>
        <taxon>Actinomycetes</taxon>
        <taxon>Pseudonocardiales</taxon>
        <taxon>Pseudonocardiaceae</taxon>
        <taxon>Halosaccharopolyspora</taxon>
    </lineage>
</organism>
<name>A0A839DTR0_9PSEU</name>
<dbReference type="PANTHER" id="PTHR42839:SF2">
    <property type="entry name" value="ISOCHORISMATE SYNTHASE ENTC"/>
    <property type="match status" value="1"/>
</dbReference>
<dbReference type="GO" id="GO:0009697">
    <property type="term" value="P:salicylic acid biosynthetic process"/>
    <property type="evidence" value="ECO:0007669"/>
    <property type="project" value="TreeGrafter"/>
</dbReference>
<proteinExistence type="inferred from homology"/>
<evidence type="ECO:0000313" key="7">
    <source>
        <dbReference type="EMBL" id="MBA8824423.1"/>
    </source>
</evidence>
<dbReference type="Pfam" id="PF00425">
    <property type="entry name" value="Chorismate_bind"/>
    <property type="match status" value="1"/>
</dbReference>
<dbReference type="Proteomes" id="UP000569329">
    <property type="component" value="Unassembled WGS sequence"/>
</dbReference>
<evidence type="ECO:0000256" key="4">
    <source>
        <dbReference type="ARBA" id="ARBA00023235"/>
    </source>
</evidence>
<dbReference type="AlphaFoldDB" id="A0A839DTR0"/>
<dbReference type="Gene3D" id="3.60.120.10">
    <property type="entry name" value="Anthranilate synthase"/>
    <property type="match status" value="1"/>
</dbReference>
<keyword evidence="4 7" id="KW-0413">Isomerase</keyword>
<feature type="domain" description="Chorismate-utilising enzyme C-terminal" evidence="6">
    <location>
        <begin position="129"/>
        <end position="399"/>
    </location>
</feature>
<evidence type="ECO:0000256" key="1">
    <source>
        <dbReference type="ARBA" id="ARBA00000799"/>
    </source>
</evidence>
<comment type="catalytic activity">
    <reaction evidence="1">
        <text>chorismate = isochorismate</text>
        <dbReference type="Rhea" id="RHEA:18985"/>
        <dbReference type="ChEBI" id="CHEBI:29748"/>
        <dbReference type="ChEBI" id="CHEBI:29780"/>
        <dbReference type="EC" id="5.4.4.2"/>
    </reaction>
</comment>
<gene>
    <name evidence="7" type="ORF">FHX42_001770</name>
</gene>
<reference evidence="7 8" key="1">
    <citation type="submission" date="2020-07" db="EMBL/GenBank/DDBJ databases">
        <title>Sequencing the genomes of 1000 actinobacteria strains.</title>
        <authorList>
            <person name="Klenk H.-P."/>
        </authorList>
    </citation>
    <scope>NUCLEOTIDE SEQUENCE [LARGE SCALE GENOMIC DNA]</scope>
    <source>
        <strain evidence="7 8">DSM 45975</strain>
    </source>
</reference>
<dbReference type="SUPFAM" id="SSF56322">
    <property type="entry name" value="ADC synthase"/>
    <property type="match status" value="1"/>
</dbReference>
<evidence type="ECO:0000256" key="2">
    <source>
        <dbReference type="ARBA" id="ARBA00005297"/>
    </source>
</evidence>
<evidence type="ECO:0000313" key="8">
    <source>
        <dbReference type="Proteomes" id="UP000569329"/>
    </source>
</evidence>
<dbReference type="NCBIfam" id="TIGR00543">
    <property type="entry name" value="isochor_syn"/>
    <property type="match status" value="1"/>
</dbReference>
<evidence type="ECO:0000256" key="5">
    <source>
        <dbReference type="ARBA" id="ARBA00041564"/>
    </source>
</evidence>
<dbReference type="InterPro" id="IPR004561">
    <property type="entry name" value="IsoChor_synthase"/>
</dbReference>
<evidence type="ECO:0000259" key="6">
    <source>
        <dbReference type="Pfam" id="PF00425"/>
    </source>
</evidence>
<dbReference type="EMBL" id="JACGWZ010000002">
    <property type="protein sequence ID" value="MBA8824423.1"/>
    <property type="molecule type" value="Genomic_DNA"/>
</dbReference>